<gene>
    <name evidence="2" type="ORF">BG006_008225</name>
</gene>
<feature type="compositionally biased region" description="Basic and acidic residues" evidence="1">
    <location>
        <begin position="81"/>
        <end position="95"/>
    </location>
</feature>
<evidence type="ECO:0000256" key="1">
    <source>
        <dbReference type="SAM" id="MobiDB-lite"/>
    </source>
</evidence>
<dbReference type="AlphaFoldDB" id="A0A9P5SK10"/>
<reference evidence="2" key="1">
    <citation type="journal article" date="2020" name="Fungal Divers.">
        <title>Resolving the Mortierellaceae phylogeny through synthesis of multi-gene phylogenetics and phylogenomics.</title>
        <authorList>
            <person name="Vandepol N."/>
            <person name="Liber J."/>
            <person name="Desiro A."/>
            <person name="Na H."/>
            <person name="Kennedy M."/>
            <person name="Barry K."/>
            <person name="Grigoriev I.V."/>
            <person name="Miller A.N."/>
            <person name="O'Donnell K."/>
            <person name="Stajich J.E."/>
            <person name="Bonito G."/>
        </authorList>
    </citation>
    <scope>NUCLEOTIDE SEQUENCE</scope>
    <source>
        <strain evidence="2">NVP1</strain>
    </source>
</reference>
<evidence type="ECO:0000313" key="2">
    <source>
        <dbReference type="EMBL" id="KAF9328601.1"/>
    </source>
</evidence>
<dbReference type="Proteomes" id="UP000696485">
    <property type="component" value="Unassembled WGS sequence"/>
</dbReference>
<comment type="caution">
    <text evidence="2">The sequence shown here is derived from an EMBL/GenBank/DDBJ whole genome shotgun (WGS) entry which is preliminary data.</text>
</comment>
<keyword evidence="3" id="KW-1185">Reference proteome</keyword>
<proteinExistence type="predicted"/>
<protein>
    <submittedName>
        <fullName evidence="2">Uncharacterized protein</fullName>
    </submittedName>
</protein>
<sequence length="95" mass="10331">MASRPKTAVDTKAHRGGRPTTGDIPIGQEVVFVLAAKIDNIIVHTRIPIQTLVKIADDCLEKRCAKPLYVPSFPTLATDQTPEHPLKDTDLASES</sequence>
<name>A0A9P5SK10_9FUNG</name>
<feature type="region of interest" description="Disordered" evidence="1">
    <location>
        <begin position="1"/>
        <end position="22"/>
    </location>
</feature>
<evidence type="ECO:0000313" key="3">
    <source>
        <dbReference type="Proteomes" id="UP000696485"/>
    </source>
</evidence>
<organism evidence="2 3">
    <name type="scientific">Podila minutissima</name>
    <dbReference type="NCBI Taxonomy" id="64525"/>
    <lineage>
        <taxon>Eukaryota</taxon>
        <taxon>Fungi</taxon>
        <taxon>Fungi incertae sedis</taxon>
        <taxon>Mucoromycota</taxon>
        <taxon>Mortierellomycotina</taxon>
        <taxon>Mortierellomycetes</taxon>
        <taxon>Mortierellales</taxon>
        <taxon>Mortierellaceae</taxon>
        <taxon>Podila</taxon>
    </lineage>
</organism>
<dbReference type="EMBL" id="JAAAUY010000549">
    <property type="protein sequence ID" value="KAF9328601.1"/>
    <property type="molecule type" value="Genomic_DNA"/>
</dbReference>
<feature type="region of interest" description="Disordered" evidence="1">
    <location>
        <begin position="76"/>
        <end position="95"/>
    </location>
</feature>
<accession>A0A9P5SK10</accession>